<protein>
    <recommendedName>
        <fullName evidence="1">NrtR DNA-binding winged helix domain-containing protein</fullName>
    </recommendedName>
</protein>
<dbReference type="InterPro" id="IPR036390">
    <property type="entry name" value="WH_DNA-bd_sf"/>
</dbReference>
<dbReference type="InterPro" id="IPR036388">
    <property type="entry name" value="WH-like_DNA-bd_sf"/>
</dbReference>
<reference evidence="2" key="1">
    <citation type="journal article" date="2016" name="Biosci. Biotechnol. Biochem.">
        <title>Identification of the Fluvirucin B2 (Sch 38518) Biosynthetic Gene Cluster from Actinomadura fulva subsp. indica ATCC 53714: substrate Specificity of the ?-Amino Acid Selective Adenylating Enzyme FlvN.</title>
        <authorList>
            <person name="Miyanaga A."/>
            <person name="Hayakawa Y."/>
            <person name="Numakura M."/>
            <person name="Hashimoto J."/>
            <person name="Teruya K."/>
            <person name="Hirano T."/>
            <person name="Shin-ya K."/>
            <person name="Kudo F."/>
            <person name="Eguchi T."/>
        </authorList>
    </citation>
    <scope>NUCLEOTIDE SEQUENCE</scope>
    <source>
        <strain evidence="2">ATCC 53714</strain>
    </source>
</reference>
<evidence type="ECO:0000313" key="2">
    <source>
        <dbReference type="EMBL" id="BAV56019.1"/>
    </source>
</evidence>
<name>A0A1B4Z9C3_9ACTN</name>
<accession>A0A1B4Z9C3</accession>
<sequence length="123" mass="13841">MYEAAWGVQLDPRNFYRKVQSAHGFIVATGSMRRPEIGRPARLFQADPAQALYPPMTRSAQSGQAVRWLSLRPKGARRMNERPHRDARAAEAAAYLGWGEHAVLEEMDGHSIRPGRFGRNARA</sequence>
<dbReference type="Gene3D" id="1.10.10.10">
    <property type="entry name" value="Winged helix-like DNA-binding domain superfamily/Winged helix DNA-binding domain"/>
    <property type="match status" value="1"/>
</dbReference>
<proteinExistence type="predicted"/>
<dbReference type="InterPro" id="IPR054105">
    <property type="entry name" value="WHD_NrtR"/>
</dbReference>
<organism evidence="2">
    <name type="scientific">Actinomadura fulva subsp. indica</name>
    <dbReference type="NCBI Taxonomy" id="1752060"/>
    <lineage>
        <taxon>Bacteria</taxon>
        <taxon>Bacillati</taxon>
        <taxon>Actinomycetota</taxon>
        <taxon>Actinomycetes</taxon>
        <taxon>Streptosporangiales</taxon>
        <taxon>Thermomonosporaceae</taxon>
        <taxon>Actinomadura</taxon>
    </lineage>
</organism>
<dbReference type="EMBL" id="LC095592">
    <property type="protein sequence ID" value="BAV56019.1"/>
    <property type="molecule type" value="Genomic_DNA"/>
</dbReference>
<feature type="domain" description="NrtR DNA-binding winged helix" evidence="1">
    <location>
        <begin position="1"/>
        <end position="45"/>
    </location>
</feature>
<evidence type="ECO:0000259" key="1">
    <source>
        <dbReference type="Pfam" id="PF21906"/>
    </source>
</evidence>
<dbReference type="AlphaFoldDB" id="A0A1B4Z9C3"/>
<dbReference type="SUPFAM" id="SSF46785">
    <property type="entry name" value="Winged helix' DNA-binding domain"/>
    <property type="match status" value="1"/>
</dbReference>
<dbReference type="Pfam" id="PF21906">
    <property type="entry name" value="WHD_NrtR"/>
    <property type="match status" value="1"/>
</dbReference>